<protein>
    <submittedName>
        <fullName evidence="6">LysR family transcriptional regulator</fullName>
    </submittedName>
</protein>
<dbReference type="RefSeq" id="WP_067554739.1">
    <property type="nucleotide sequence ID" value="NZ_CP016895.1"/>
</dbReference>
<reference evidence="6 7" key="1">
    <citation type="submission" date="2016-08" db="EMBL/GenBank/DDBJ databases">
        <authorList>
            <person name="Seilhamer J.J."/>
        </authorList>
    </citation>
    <scope>NUCLEOTIDE SEQUENCE [LARGE SCALE GENOMIC DNA]</scope>
    <source>
        <strain evidence="6 7">BRTC-1</strain>
    </source>
</reference>
<sequence>MDKIDRLKVFCLVVEKRSFAQAAKQLGLPRSNVSYAIQSLEKEYQVLLFYRTTRKVSPTHEGNIFYQEATGLIKQLKELDRFKTHARSQEGSISIGMPNRLATELVMPYLLDFYRHYPNVKILMHADDDFTHLIEQQLDCVIRVGQVQDQYLLIKPICQTKIWTLASPAYLAELGEPKTLLELEQHFSVDYHIKKHYQEWSELQFRDQSIKMPYRLLVNNTEAYIQAALEGLGIIQIPEFDAVPYVQQSKLVQLFKDIPCLSLPINILLTDRQYRPKYFQFFIDWLDHLLKEKMVGS</sequence>
<dbReference type="KEGG" id="ala:BFG52_08535"/>
<dbReference type="PANTHER" id="PTHR30537:SF72">
    <property type="entry name" value="LYSR FAMILY TRANSCRIPTIONAL REGULATOR"/>
    <property type="match status" value="1"/>
</dbReference>
<dbReference type="GO" id="GO:0006351">
    <property type="term" value="P:DNA-templated transcription"/>
    <property type="evidence" value="ECO:0007669"/>
    <property type="project" value="TreeGrafter"/>
</dbReference>
<keyword evidence="3" id="KW-0238">DNA-binding</keyword>
<accession>A0A1B2LZM3</accession>
<proteinExistence type="inferred from homology"/>
<dbReference type="STRING" id="1789224.BFG52_08535"/>
<dbReference type="OrthoDB" id="9786526at2"/>
<dbReference type="PROSITE" id="PS50931">
    <property type="entry name" value="HTH_LYSR"/>
    <property type="match status" value="1"/>
</dbReference>
<dbReference type="Proteomes" id="UP000093391">
    <property type="component" value="Chromosome"/>
</dbReference>
<evidence type="ECO:0000256" key="4">
    <source>
        <dbReference type="ARBA" id="ARBA00023163"/>
    </source>
</evidence>
<dbReference type="AlphaFoldDB" id="A0A1B2LZM3"/>
<dbReference type="GO" id="GO:0043565">
    <property type="term" value="F:sequence-specific DNA binding"/>
    <property type="evidence" value="ECO:0007669"/>
    <property type="project" value="TreeGrafter"/>
</dbReference>
<dbReference type="Pfam" id="PF00126">
    <property type="entry name" value="HTH_1"/>
    <property type="match status" value="1"/>
</dbReference>
<keyword evidence="7" id="KW-1185">Reference proteome</keyword>
<evidence type="ECO:0000313" key="6">
    <source>
        <dbReference type="EMBL" id="AOA58394.1"/>
    </source>
</evidence>
<evidence type="ECO:0000313" key="7">
    <source>
        <dbReference type="Proteomes" id="UP000093391"/>
    </source>
</evidence>
<evidence type="ECO:0000256" key="2">
    <source>
        <dbReference type="ARBA" id="ARBA00023015"/>
    </source>
</evidence>
<comment type="similarity">
    <text evidence="1">Belongs to the LysR transcriptional regulatory family.</text>
</comment>
<dbReference type="EMBL" id="CP016895">
    <property type="protein sequence ID" value="AOA58394.1"/>
    <property type="molecule type" value="Genomic_DNA"/>
</dbReference>
<dbReference type="PANTHER" id="PTHR30537">
    <property type="entry name" value="HTH-TYPE TRANSCRIPTIONAL REGULATOR"/>
    <property type="match status" value="1"/>
</dbReference>
<dbReference type="InterPro" id="IPR058163">
    <property type="entry name" value="LysR-type_TF_proteobact-type"/>
</dbReference>
<evidence type="ECO:0000256" key="3">
    <source>
        <dbReference type="ARBA" id="ARBA00023125"/>
    </source>
</evidence>
<feature type="domain" description="HTH lysR-type" evidence="5">
    <location>
        <begin position="1"/>
        <end position="59"/>
    </location>
</feature>
<evidence type="ECO:0000259" key="5">
    <source>
        <dbReference type="PROSITE" id="PS50931"/>
    </source>
</evidence>
<keyword evidence="4" id="KW-0804">Transcription</keyword>
<dbReference type="GO" id="GO:0003700">
    <property type="term" value="F:DNA-binding transcription factor activity"/>
    <property type="evidence" value="ECO:0007669"/>
    <property type="project" value="InterPro"/>
</dbReference>
<dbReference type="SUPFAM" id="SSF53850">
    <property type="entry name" value="Periplasmic binding protein-like II"/>
    <property type="match status" value="1"/>
</dbReference>
<dbReference type="Gene3D" id="1.10.10.10">
    <property type="entry name" value="Winged helix-like DNA-binding domain superfamily/Winged helix DNA-binding domain"/>
    <property type="match status" value="1"/>
</dbReference>
<dbReference type="InterPro" id="IPR005119">
    <property type="entry name" value="LysR_subst-bd"/>
</dbReference>
<evidence type="ECO:0000256" key="1">
    <source>
        <dbReference type="ARBA" id="ARBA00009437"/>
    </source>
</evidence>
<keyword evidence="2" id="KW-0805">Transcription regulation</keyword>
<dbReference type="InterPro" id="IPR000847">
    <property type="entry name" value="LysR_HTH_N"/>
</dbReference>
<dbReference type="SUPFAM" id="SSF46785">
    <property type="entry name" value="Winged helix' DNA-binding domain"/>
    <property type="match status" value="1"/>
</dbReference>
<dbReference type="InterPro" id="IPR036390">
    <property type="entry name" value="WH_DNA-bd_sf"/>
</dbReference>
<dbReference type="InterPro" id="IPR036388">
    <property type="entry name" value="WH-like_DNA-bd_sf"/>
</dbReference>
<gene>
    <name evidence="6" type="ORF">BFG52_08535</name>
</gene>
<organism evidence="6 7">
    <name type="scientific">Acinetobacter larvae</name>
    <dbReference type="NCBI Taxonomy" id="1789224"/>
    <lineage>
        <taxon>Bacteria</taxon>
        <taxon>Pseudomonadati</taxon>
        <taxon>Pseudomonadota</taxon>
        <taxon>Gammaproteobacteria</taxon>
        <taxon>Moraxellales</taxon>
        <taxon>Moraxellaceae</taxon>
        <taxon>Acinetobacter</taxon>
    </lineage>
</organism>
<dbReference type="Gene3D" id="3.40.190.290">
    <property type="match status" value="1"/>
</dbReference>
<name>A0A1B2LZM3_9GAMM</name>
<dbReference type="FunFam" id="1.10.10.10:FF:000001">
    <property type="entry name" value="LysR family transcriptional regulator"/>
    <property type="match status" value="1"/>
</dbReference>
<dbReference type="Pfam" id="PF03466">
    <property type="entry name" value="LysR_substrate"/>
    <property type="match status" value="1"/>
</dbReference>